<organism evidence="2 3">
    <name type="scientific">Hyphomonas polymorpha PS728</name>
    <dbReference type="NCBI Taxonomy" id="1280954"/>
    <lineage>
        <taxon>Bacteria</taxon>
        <taxon>Pseudomonadati</taxon>
        <taxon>Pseudomonadota</taxon>
        <taxon>Alphaproteobacteria</taxon>
        <taxon>Hyphomonadales</taxon>
        <taxon>Hyphomonadaceae</taxon>
        <taxon>Hyphomonas</taxon>
    </lineage>
</organism>
<name>A0A062VJF6_9PROT</name>
<dbReference type="RefSeq" id="WP_035597427.1">
    <property type="nucleotide sequence ID" value="NZ_ARYM01000009.1"/>
</dbReference>
<accession>A0A062VJF6</accession>
<dbReference type="Proteomes" id="UP000027100">
    <property type="component" value="Unassembled WGS sequence"/>
</dbReference>
<dbReference type="EMBL" id="ARYM01000009">
    <property type="protein sequence ID" value="KCZ98715.1"/>
    <property type="molecule type" value="Genomic_DNA"/>
</dbReference>
<evidence type="ECO:0000313" key="2">
    <source>
        <dbReference type="EMBL" id="KCZ98715.1"/>
    </source>
</evidence>
<evidence type="ECO:0000256" key="1">
    <source>
        <dbReference type="SAM" id="Phobius"/>
    </source>
</evidence>
<protein>
    <submittedName>
        <fullName evidence="2">Uncharacterized protein</fullName>
    </submittedName>
</protein>
<feature type="transmembrane region" description="Helical" evidence="1">
    <location>
        <begin position="87"/>
        <end position="106"/>
    </location>
</feature>
<evidence type="ECO:0000313" key="3">
    <source>
        <dbReference type="Proteomes" id="UP000027100"/>
    </source>
</evidence>
<dbReference type="PATRIC" id="fig|1280954.3.peg.1857"/>
<keyword evidence="3" id="KW-1185">Reference proteome</keyword>
<reference evidence="2 3" key="1">
    <citation type="journal article" date="2014" name="Antonie Van Leeuwenhoek">
        <title>Hyphomonas beringensis sp. nov. and Hyphomonas chukchiensis sp. nov., isolated from surface seawater of the Bering Sea and Chukchi Sea.</title>
        <authorList>
            <person name="Li C."/>
            <person name="Lai Q."/>
            <person name="Li G."/>
            <person name="Dong C."/>
            <person name="Wang J."/>
            <person name="Liao Y."/>
            <person name="Shao Z."/>
        </authorList>
    </citation>
    <scope>NUCLEOTIDE SEQUENCE [LARGE SCALE GENOMIC DNA]</scope>
    <source>
        <strain evidence="2 3">PS728</strain>
    </source>
</reference>
<gene>
    <name evidence="2" type="ORF">HPO_09173</name>
</gene>
<keyword evidence="1" id="KW-0812">Transmembrane</keyword>
<sequence length="138" mass="14865">MGGYPPYAGFTEFAIALGVILSAIVSLLGTSSRKRMIAQGEARLQDLSEMTGILDPKQLFAVFGPPDMGRVWRSVTLLDIRRARTPAGWLMSSDLVDYACILAAFIGIAINYWLVPLLLLGALGVQAAGWIVSARVPK</sequence>
<dbReference type="AlphaFoldDB" id="A0A062VJF6"/>
<dbReference type="OrthoDB" id="7620478at2"/>
<keyword evidence="1" id="KW-0472">Membrane</keyword>
<dbReference type="STRING" id="1280954.HPO_09173"/>
<comment type="caution">
    <text evidence="2">The sequence shown here is derived from an EMBL/GenBank/DDBJ whole genome shotgun (WGS) entry which is preliminary data.</text>
</comment>
<keyword evidence="1" id="KW-1133">Transmembrane helix</keyword>
<proteinExistence type="predicted"/>
<feature type="transmembrane region" description="Helical" evidence="1">
    <location>
        <begin position="6"/>
        <end position="28"/>
    </location>
</feature>
<feature type="transmembrane region" description="Helical" evidence="1">
    <location>
        <begin position="112"/>
        <end position="132"/>
    </location>
</feature>